<dbReference type="Gene3D" id="3.20.20.100">
    <property type="entry name" value="NADP-dependent oxidoreductase domain"/>
    <property type="match status" value="1"/>
</dbReference>
<keyword evidence="6" id="KW-1185">Reference proteome</keyword>
<gene>
    <name evidence="5" type="ORF">SAMN02927928_1891</name>
</gene>
<proteinExistence type="inferred from homology"/>
<evidence type="ECO:0000313" key="6">
    <source>
        <dbReference type="Proteomes" id="UP000199150"/>
    </source>
</evidence>
<feature type="domain" description="NADP-dependent oxidoreductase" evidence="4">
    <location>
        <begin position="32"/>
        <end position="330"/>
    </location>
</feature>
<dbReference type="GO" id="GO:0016491">
    <property type="term" value="F:oxidoreductase activity"/>
    <property type="evidence" value="ECO:0007669"/>
    <property type="project" value="UniProtKB-KW"/>
</dbReference>
<dbReference type="RefSeq" id="WP_090646852.1">
    <property type="nucleotide sequence ID" value="NZ_CBCRYE010000004.1"/>
</dbReference>
<dbReference type="EMBL" id="FMTS01000002">
    <property type="protein sequence ID" value="SCW55794.1"/>
    <property type="molecule type" value="Genomic_DNA"/>
</dbReference>
<dbReference type="Proteomes" id="UP000199150">
    <property type="component" value="Unassembled WGS sequence"/>
</dbReference>
<dbReference type="OrthoDB" id="9803483at2"/>
<dbReference type="SUPFAM" id="SSF51430">
    <property type="entry name" value="NAD(P)-linked oxidoreductase"/>
    <property type="match status" value="1"/>
</dbReference>
<dbReference type="InterPro" id="IPR036812">
    <property type="entry name" value="NAD(P)_OxRdtase_dom_sf"/>
</dbReference>
<sequence>MAFPVPYVAAHDRYSSMPYRRCGRSGLKLPAISLGLWQNFGGADVFETGRAILQYAFDKGITHFDLANNYGPPYGSAEENFGRVMASDFKTYRDELVISTKAGWDMWPGPYGDVGGSRKYLIASCDQSLKRMGLDYVDIFYSHRVDPETPLEETMGALATLHRQGKALYVGISSYSPELTRKAAEILKGEGVPLLIHQPSYSMLNRWIEDELLDTLAELGTGCIAFSPLAQGLLSNKYVNGVPADARAAKAGSFNQAMISDDNIRRIKALNAIAQKRGQSLAQMAIAWVLRDSRVTSALVGARTVEQLADTLKSLDNLGFTDQELADIDTYATEGGIDLWKVSSTL</sequence>
<dbReference type="PANTHER" id="PTHR43150:SF4">
    <property type="entry name" value="L-GLYCERALDEHYDE 3-PHOSPHATE REDUCTASE"/>
    <property type="match status" value="1"/>
</dbReference>
<evidence type="ECO:0000313" key="5">
    <source>
        <dbReference type="EMBL" id="SCW55794.1"/>
    </source>
</evidence>
<keyword evidence="3" id="KW-0560">Oxidoreductase</keyword>
<reference evidence="6" key="1">
    <citation type="submission" date="2016-10" db="EMBL/GenBank/DDBJ databases">
        <authorList>
            <person name="Varghese N."/>
            <person name="Submissions S."/>
        </authorList>
    </citation>
    <scope>NUCLEOTIDE SEQUENCE [LARGE SCALE GENOMIC DNA]</scope>
    <source>
        <strain evidence="6">CGMCC 1.3431</strain>
    </source>
</reference>
<dbReference type="InterPro" id="IPR005399">
    <property type="entry name" value="K_chnl_volt-dep_bsu_KCNAB-rel"/>
</dbReference>
<protein>
    <submittedName>
        <fullName evidence="5">L-glyceraldehyde 3-phosphate reductase</fullName>
    </submittedName>
</protein>
<evidence type="ECO:0000256" key="1">
    <source>
        <dbReference type="ARBA" id="ARBA00006515"/>
    </source>
</evidence>
<dbReference type="PANTHER" id="PTHR43150">
    <property type="entry name" value="HYPERKINETIC, ISOFORM M"/>
    <property type="match status" value="1"/>
</dbReference>
<accession>A0A1G4RFY7</accession>
<dbReference type="STRING" id="260084.SAMN02927928_1891"/>
<evidence type="ECO:0000259" key="4">
    <source>
        <dbReference type="Pfam" id="PF00248"/>
    </source>
</evidence>
<dbReference type="GO" id="GO:0051596">
    <property type="term" value="P:methylglyoxal catabolic process"/>
    <property type="evidence" value="ECO:0007669"/>
    <property type="project" value="TreeGrafter"/>
</dbReference>
<dbReference type="Pfam" id="PF00248">
    <property type="entry name" value="Aldo_ket_red"/>
    <property type="match status" value="1"/>
</dbReference>
<dbReference type="InterPro" id="IPR023210">
    <property type="entry name" value="NADP_OxRdtase_dom"/>
</dbReference>
<keyword evidence="2" id="KW-0521">NADP</keyword>
<evidence type="ECO:0000256" key="2">
    <source>
        <dbReference type="ARBA" id="ARBA00022857"/>
    </source>
</evidence>
<evidence type="ECO:0000256" key="3">
    <source>
        <dbReference type="ARBA" id="ARBA00023002"/>
    </source>
</evidence>
<name>A0A1G4RFY7_9CAUL</name>
<dbReference type="AlphaFoldDB" id="A0A1G4RFY7"/>
<comment type="similarity">
    <text evidence="1">Belongs to the shaker potassium channel beta subunit family.</text>
</comment>
<organism evidence="5 6">
    <name type="scientific">Asticcacaulis taihuensis</name>
    <dbReference type="NCBI Taxonomy" id="260084"/>
    <lineage>
        <taxon>Bacteria</taxon>
        <taxon>Pseudomonadati</taxon>
        <taxon>Pseudomonadota</taxon>
        <taxon>Alphaproteobacteria</taxon>
        <taxon>Caulobacterales</taxon>
        <taxon>Caulobacteraceae</taxon>
        <taxon>Asticcacaulis</taxon>
    </lineage>
</organism>
<dbReference type="NCBIfam" id="NF007388">
    <property type="entry name" value="PRK09912.1"/>
    <property type="match status" value="1"/>
</dbReference>